<comment type="similarity">
    <text evidence="1">Belongs to the LysR transcriptional regulatory family.</text>
</comment>
<dbReference type="SUPFAM" id="SSF53850">
    <property type="entry name" value="Periplasmic binding protein-like II"/>
    <property type="match status" value="1"/>
</dbReference>
<keyword evidence="3" id="KW-0238">DNA-binding</keyword>
<name>A0A5Q0M7P3_VARPD</name>
<dbReference type="InterPro" id="IPR036390">
    <property type="entry name" value="WH_DNA-bd_sf"/>
</dbReference>
<dbReference type="EMBL" id="CP045644">
    <property type="protein sequence ID" value="QFZ85486.1"/>
    <property type="molecule type" value="Genomic_DNA"/>
</dbReference>
<evidence type="ECO:0000256" key="3">
    <source>
        <dbReference type="ARBA" id="ARBA00023125"/>
    </source>
</evidence>
<dbReference type="SUPFAM" id="SSF46785">
    <property type="entry name" value="Winged helix' DNA-binding domain"/>
    <property type="match status" value="1"/>
</dbReference>
<dbReference type="GO" id="GO:0043565">
    <property type="term" value="F:sequence-specific DNA binding"/>
    <property type="evidence" value="ECO:0007669"/>
    <property type="project" value="TreeGrafter"/>
</dbReference>
<dbReference type="InterPro" id="IPR036388">
    <property type="entry name" value="WH-like_DNA-bd_sf"/>
</dbReference>
<evidence type="ECO:0000256" key="2">
    <source>
        <dbReference type="ARBA" id="ARBA00023015"/>
    </source>
</evidence>
<evidence type="ECO:0000256" key="4">
    <source>
        <dbReference type="ARBA" id="ARBA00023163"/>
    </source>
</evidence>
<keyword evidence="2" id="KW-0805">Transcription regulation</keyword>
<dbReference type="PRINTS" id="PR00039">
    <property type="entry name" value="HTHLYSR"/>
</dbReference>
<sequence>MRRLPPLGALRVFEAAARRLSFKAAADELHVTPTAVSHQIKQLEETLDVRLFERGTRQVHLTAAGHQLFPALRDGFDSFERAVDGVRRLKGTRIATLSSTVGFMARRLAPRAGTFRDLHPEWTLRLDATNQVVDLDTEADAAIRYGNGRYADLVVEPLFQDHYAPVCSPALAVAAKKDLRAVSLIHFEWGRAGRDETLAPVWRTWLARAGRTDVDAQAGLSFTEEIHAVQATVAGQGVGLLSLALVADELASGLLVQPFALSVESYRYDLVYSPRAASRPATMVLRDWVHREFGAAPVPQATVPALQPGKKA</sequence>
<dbReference type="InterPro" id="IPR058163">
    <property type="entry name" value="LysR-type_TF_proteobact-type"/>
</dbReference>
<evidence type="ECO:0000313" key="7">
    <source>
        <dbReference type="Proteomes" id="UP000326780"/>
    </source>
</evidence>
<dbReference type="Pfam" id="PF03466">
    <property type="entry name" value="LysR_substrate"/>
    <property type="match status" value="1"/>
</dbReference>
<organism evidence="6 7">
    <name type="scientific">Variovorax paradoxus</name>
    <dbReference type="NCBI Taxonomy" id="34073"/>
    <lineage>
        <taxon>Bacteria</taxon>
        <taxon>Pseudomonadati</taxon>
        <taxon>Pseudomonadota</taxon>
        <taxon>Betaproteobacteria</taxon>
        <taxon>Burkholderiales</taxon>
        <taxon>Comamonadaceae</taxon>
        <taxon>Variovorax</taxon>
    </lineage>
</organism>
<keyword evidence="4" id="KW-0804">Transcription</keyword>
<dbReference type="InterPro" id="IPR000847">
    <property type="entry name" value="LysR_HTH_N"/>
</dbReference>
<feature type="domain" description="HTH lysR-type" evidence="5">
    <location>
        <begin position="5"/>
        <end position="62"/>
    </location>
</feature>
<dbReference type="PANTHER" id="PTHR30537:SF26">
    <property type="entry name" value="GLYCINE CLEAVAGE SYSTEM TRANSCRIPTIONAL ACTIVATOR"/>
    <property type="match status" value="1"/>
</dbReference>
<accession>A0A5Q0M7P3</accession>
<dbReference type="Proteomes" id="UP000326780">
    <property type="component" value="Chromosome"/>
</dbReference>
<dbReference type="CDD" id="cd08432">
    <property type="entry name" value="PBP2_GcdR_TrpI_HvrB_AmpR_like"/>
    <property type="match status" value="1"/>
</dbReference>
<gene>
    <name evidence="6" type="ORF">GFK26_23335</name>
</gene>
<dbReference type="AlphaFoldDB" id="A0A5Q0M7P3"/>
<dbReference type="InterPro" id="IPR005119">
    <property type="entry name" value="LysR_subst-bd"/>
</dbReference>
<evidence type="ECO:0000256" key="1">
    <source>
        <dbReference type="ARBA" id="ARBA00009437"/>
    </source>
</evidence>
<dbReference type="Pfam" id="PF00126">
    <property type="entry name" value="HTH_1"/>
    <property type="match status" value="1"/>
</dbReference>
<evidence type="ECO:0000313" key="6">
    <source>
        <dbReference type="EMBL" id="QFZ85486.1"/>
    </source>
</evidence>
<dbReference type="RefSeq" id="WP_153284063.1">
    <property type="nucleotide sequence ID" value="NZ_CP045644.1"/>
</dbReference>
<dbReference type="Gene3D" id="1.10.10.10">
    <property type="entry name" value="Winged helix-like DNA-binding domain superfamily/Winged helix DNA-binding domain"/>
    <property type="match status" value="1"/>
</dbReference>
<dbReference type="FunFam" id="1.10.10.10:FF:000038">
    <property type="entry name" value="Glycine cleavage system transcriptional activator"/>
    <property type="match status" value="1"/>
</dbReference>
<dbReference type="GO" id="GO:0003700">
    <property type="term" value="F:DNA-binding transcription factor activity"/>
    <property type="evidence" value="ECO:0007669"/>
    <property type="project" value="InterPro"/>
</dbReference>
<dbReference type="GO" id="GO:0006351">
    <property type="term" value="P:DNA-templated transcription"/>
    <property type="evidence" value="ECO:0007669"/>
    <property type="project" value="TreeGrafter"/>
</dbReference>
<dbReference type="PANTHER" id="PTHR30537">
    <property type="entry name" value="HTH-TYPE TRANSCRIPTIONAL REGULATOR"/>
    <property type="match status" value="1"/>
</dbReference>
<dbReference type="PROSITE" id="PS50931">
    <property type="entry name" value="HTH_LYSR"/>
    <property type="match status" value="1"/>
</dbReference>
<reference evidence="6 7" key="1">
    <citation type="submission" date="2019-10" db="EMBL/GenBank/DDBJ databases">
        <title>Complete genome sequence of Variovorax paradoxus 5C-2.</title>
        <authorList>
            <person name="Gogoleva N.E."/>
            <person name="Balkin A.S."/>
        </authorList>
    </citation>
    <scope>NUCLEOTIDE SEQUENCE [LARGE SCALE GENOMIC DNA]</scope>
    <source>
        <strain evidence="6 7">5C-2</strain>
    </source>
</reference>
<proteinExistence type="inferred from homology"/>
<dbReference type="Gene3D" id="3.40.190.10">
    <property type="entry name" value="Periplasmic binding protein-like II"/>
    <property type="match status" value="2"/>
</dbReference>
<evidence type="ECO:0000259" key="5">
    <source>
        <dbReference type="PROSITE" id="PS50931"/>
    </source>
</evidence>
<protein>
    <submittedName>
        <fullName evidence="6">LysR family transcriptional regulator</fullName>
    </submittedName>
</protein>